<sequence length="260" mass="30517">MWAAGMAVLKRGLGFIPTKRLDTFKLRQEQAEFFGKVRLRVFFDNKEETPPKPSLAQLPHETAAFEQAVTHHIDTMWDRSKQPFMNLSRVEEEAIRELNQNTNIFIKPAEKGGAVVILEKEIYYQECWRLLSDHHQYKVLVKNPSKEIQMEIRGWWKRPLIKGGFCKDKPMTPYFYFLLKKYKPTRPPPGHPIVSGIGSVLDSLSQFCDFLMRPLVENSESYLKDTKYVLNLINEFDFDPKMDFLVGLDVQTYPRRRHYG</sequence>
<dbReference type="PANTHER" id="PTHR21301:SF10">
    <property type="entry name" value="REVERSE TRANSCRIPTASE DOMAIN-CONTAINING PROTEIN"/>
    <property type="match status" value="1"/>
</dbReference>
<evidence type="ECO:0000313" key="1">
    <source>
        <dbReference type="EMBL" id="KAJ1208833.1"/>
    </source>
</evidence>
<dbReference type="EMBL" id="JANPWB010000002">
    <property type="protein sequence ID" value="KAJ1208833.1"/>
    <property type="molecule type" value="Genomic_DNA"/>
</dbReference>
<comment type="caution">
    <text evidence="1">The sequence shown here is derived from an EMBL/GenBank/DDBJ whole genome shotgun (WGS) entry which is preliminary data.</text>
</comment>
<accession>A0AAV7W4E7</accession>
<dbReference type="AlphaFoldDB" id="A0AAV7W4E7"/>
<dbReference type="PANTHER" id="PTHR21301">
    <property type="entry name" value="REVERSE TRANSCRIPTASE"/>
    <property type="match status" value="1"/>
</dbReference>
<gene>
    <name evidence="1" type="ORF">NDU88_004216</name>
</gene>
<organism evidence="1 2">
    <name type="scientific">Pleurodeles waltl</name>
    <name type="common">Iberian ribbed newt</name>
    <dbReference type="NCBI Taxonomy" id="8319"/>
    <lineage>
        <taxon>Eukaryota</taxon>
        <taxon>Metazoa</taxon>
        <taxon>Chordata</taxon>
        <taxon>Craniata</taxon>
        <taxon>Vertebrata</taxon>
        <taxon>Euteleostomi</taxon>
        <taxon>Amphibia</taxon>
        <taxon>Batrachia</taxon>
        <taxon>Caudata</taxon>
        <taxon>Salamandroidea</taxon>
        <taxon>Salamandridae</taxon>
        <taxon>Pleurodelinae</taxon>
        <taxon>Pleurodeles</taxon>
    </lineage>
</organism>
<evidence type="ECO:0000313" key="2">
    <source>
        <dbReference type="Proteomes" id="UP001066276"/>
    </source>
</evidence>
<dbReference type="Proteomes" id="UP001066276">
    <property type="component" value="Chromosome 1_2"/>
</dbReference>
<proteinExistence type="predicted"/>
<reference evidence="1" key="1">
    <citation type="journal article" date="2022" name="bioRxiv">
        <title>Sequencing and chromosome-scale assembly of the giantPleurodeles waltlgenome.</title>
        <authorList>
            <person name="Brown T."/>
            <person name="Elewa A."/>
            <person name="Iarovenko S."/>
            <person name="Subramanian E."/>
            <person name="Araus A.J."/>
            <person name="Petzold A."/>
            <person name="Susuki M."/>
            <person name="Suzuki K.-i.T."/>
            <person name="Hayashi T."/>
            <person name="Toyoda A."/>
            <person name="Oliveira C."/>
            <person name="Osipova E."/>
            <person name="Leigh N.D."/>
            <person name="Simon A."/>
            <person name="Yun M.H."/>
        </authorList>
    </citation>
    <scope>NUCLEOTIDE SEQUENCE</scope>
    <source>
        <strain evidence="1">20211129_DDA</strain>
        <tissue evidence="1">Liver</tissue>
    </source>
</reference>
<keyword evidence="2" id="KW-1185">Reference proteome</keyword>
<name>A0AAV7W4E7_PLEWA</name>
<protein>
    <submittedName>
        <fullName evidence="1">Uncharacterized protein</fullName>
    </submittedName>
</protein>